<dbReference type="InterPro" id="IPR005804">
    <property type="entry name" value="FA_desaturase_dom"/>
</dbReference>
<evidence type="ECO:0000256" key="8">
    <source>
        <dbReference type="ARBA" id="ARBA00023098"/>
    </source>
</evidence>
<dbReference type="PANTHER" id="PTHR11351">
    <property type="entry name" value="ACYL-COA DESATURASE"/>
    <property type="match status" value="1"/>
</dbReference>
<evidence type="ECO:0000256" key="5">
    <source>
        <dbReference type="ARBA" id="ARBA00022989"/>
    </source>
</evidence>
<name>A0ABR4Z7Q4_9NOCA</name>
<keyword evidence="6" id="KW-0560">Oxidoreductase</keyword>
<keyword evidence="3 11" id="KW-0812">Transmembrane</keyword>
<keyword evidence="9 11" id="KW-0472">Membrane</keyword>
<reference evidence="13 14" key="1">
    <citation type="journal article" date="2014" name="Int. J. Syst. Evol. Microbiol.">
        <title>Nocardia vulneris sp. nov., isolated from wounds of human patients in North America.</title>
        <authorList>
            <person name="Lasker B.A."/>
            <person name="Bell M."/>
            <person name="Klenk H.P."/>
            <person name="Sproer C."/>
            <person name="Schumann C."/>
            <person name="Schumann P."/>
            <person name="Brown J.M."/>
        </authorList>
    </citation>
    <scope>NUCLEOTIDE SEQUENCE [LARGE SCALE GENOMIC DNA]</scope>
    <source>
        <strain evidence="13 14">W9851</strain>
    </source>
</reference>
<proteinExistence type="inferred from homology"/>
<evidence type="ECO:0000313" key="14">
    <source>
        <dbReference type="Proteomes" id="UP000031364"/>
    </source>
</evidence>
<comment type="similarity">
    <text evidence="2">Belongs to the fatty acid desaturase type 2 family.</text>
</comment>
<evidence type="ECO:0000256" key="6">
    <source>
        <dbReference type="ARBA" id="ARBA00023002"/>
    </source>
</evidence>
<dbReference type="Proteomes" id="UP000031364">
    <property type="component" value="Unassembled WGS sequence"/>
</dbReference>
<feature type="transmembrane region" description="Helical" evidence="11">
    <location>
        <begin position="38"/>
        <end position="56"/>
    </location>
</feature>
<keyword evidence="4" id="KW-0276">Fatty acid metabolism</keyword>
<evidence type="ECO:0000256" key="10">
    <source>
        <dbReference type="SAM" id="MobiDB-lite"/>
    </source>
</evidence>
<evidence type="ECO:0000256" key="1">
    <source>
        <dbReference type="ARBA" id="ARBA00004141"/>
    </source>
</evidence>
<accession>A0ABR4Z7Q4</accession>
<evidence type="ECO:0000256" key="4">
    <source>
        <dbReference type="ARBA" id="ARBA00022832"/>
    </source>
</evidence>
<keyword evidence="14" id="KW-1185">Reference proteome</keyword>
<sequence>MNGREHYIYILAASILPFVGVIAAMVLLWNSLVGPADLAVFVIMSVIGGLGVSIGYHRLLAHRSFKTTRPIKLFFVTAGAMAGQGPPLIWVAHHRRHHRVADKPGDPHSPYFEDRVDFRGVVKGLWHSHLGWLFDKNLSSDPVRYCPDLCRDADIRFLSIRFVPVVLAGLLLPGLLGLAFTGTLAGFLTGILWGGLVRMFIGNHVTYAVNSIGHYFGRRRFDTADESRNVFWLSIPSFGESWHNNHHAFPRSARHGFRWWELDLSALTIYTLEKLHLAWDIIRIDPVRQQQRAAGLSRVGSGRAAPHEPARPLAERGQASAKDLGPVDVADVE</sequence>
<keyword evidence="8" id="KW-0443">Lipid metabolism</keyword>
<evidence type="ECO:0000256" key="11">
    <source>
        <dbReference type="SAM" id="Phobius"/>
    </source>
</evidence>
<dbReference type="PANTHER" id="PTHR11351:SF3">
    <property type="entry name" value="BLL4393 PROTEIN"/>
    <property type="match status" value="1"/>
</dbReference>
<gene>
    <name evidence="13" type="ORF">FG87_31325</name>
</gene>
<evidence type="ECO:0000256" key="7">
    <source>
        <dbReference type="ARBA" id="ARBA00023004"/>
    </source>
</evidence>
<comment type="caution">
    <text evidence="13">The sequence shown here is derived from an EMBL/GenBank/DDBJ whole genome shotgun (WGS) entry which is preliminary data.</text>
</comment>
<feature type="transmembrane region" description="Helical" evidence="11">
    <location>
        <begin position="7"/>
        <end position="32"/>
    </location>
</feature>
<dbReference type="CDD" id="cd03505">
    <property type="entry name" value="Delta9-FADS-like"/>
    <property type="match status" value="1"/>
</dbReference>
<organism evidence="13 14">
    <name type="scientific">Nocardia vulneris</name>
    <dbReference type="NCBI Taxonomy" id="1141657"/>
    <lineage>
        <taxon>Bacteria</taxon>
        <taxon>Bacillati</taxon>
        <taxon>Actinomycetota</taxon>
        <taxon>Actinomycetes</taxon>
        <taxon>Mycobacteriales</taxon>
        <taxon>Nocardiaceae</taxon>
        <taxon>Nocardia</taxon>
    </lineage>
</organism>
<evidence type="ECO:0000313" key="13">
    <source>
        <dbReference type="EMBL" id="KIA61383.1"/>
    </source>
</evidence>
<dbReference type="PRINTS" id="PR00075">
    <property type="entry name" value="FACDDSATRASE"/>
</dbReference>
<comment type="subcellular location">
    <subcellularLocation>
        <location evidence="1">Membrane</location>
        <topology evidence="1">Multi-pass membrane protein</topology>
    </subcellularLocation>
</comment>
<dbReference type="InterPro" id="IPR015876">
    <property type="entry name" value="Acyl-CoA_DS"/>
</dbReference>
<feature type="compositionally biased region" description="Basic and acidic residues" evidence="10">
    <location>
        <begin position="305"/>
        <end position="314"/>
    </location>
</feature>
<feature type="domain" description="Fatty acid desaturase" evidence="12">
    <location>
        <begin position="40"/>
        <end position="263"/>
    </location>
</feature>
<evidence type="ECO:0000256" key="2">
    <source>
        <dbReference type="ARBA" id="ARBA00008749"/>
    </source>
</evidence>
<evidence type="ECO:0000256" key="9">
    <source>
        <dbReference type="ARBA" id="ARBA00023136"/>
    </source>
</evidence>
<keyword evidence="7" id="KW-0408">Iron</keyword>
<evidence type="ECO:0000256" key="3">
    <source>
        <dbReference type="ARBA" id="ARBA00022692"/>
    </source>
</evidence>
<dbReference type="Pfam" id="PF00487">
    <property type="entry name" value="FA_desaturase"/>
    <property type="match status" value="1"/>
</dbReference>
<dbReference type="EMBL" id="JNFP01000046">
    <property type="protein sequence ID" value="KIA61383.1"/>
    <property type="molecule type" value="Genomic_DNA"/>
</dbReference>
<dbReference type="RefSeq" id="WP_043677718.1">
    <property type="nucleotide sequence ID" value="NZ_BDCI01000048.1"/>
</dbReference>
<evidence type="ECO:0000259" key="12">
    <source>
        <dbReference type="Pfam" id="PF00487"/>
    </source>
</evidence>
<feature type="region of interest" description="Disordered" evidence="10">
    <location>
        <begin position="295"/>
        <end position="333"/>
    </location>
</feature>
<protein>
    <submittedName>
        <fullName evidence="13">Stearoyl-CoA 9-desaturase</fullName>
    </submittedName>
</protein>
<keyword evidence="5 11" id="KW-1133">Transmembrane helix</keyword>